<gene>
    <name evidence="8" type="ORF">QBC47DRAFT_460396</name>
</gene>
<evidence type="ECO:0000256" key="5">
    <source>
        <dbReference type="SAM" id="MobiDB-lite"/>
    </source>
</evidence>
<feature type="transmembrane region" description="Helical" evidence="6">
    <location>
        <begin position="463"/>
        <end position="480"/>
    </location>
</feature>
<dbReference type="Pfam" id="PF07690">
    <property type="entry name" value="MFS_1"/>
    <property type="match status" value="1"/>
</dbReference>
<feature type="transmembrane region" description="Helical" evidence="6">
    <location>
        <begin position="535"/>
        <end position="555"/>
    </location>
</feature>
<feature type="transmembrane region" description="Helical" evidence="6">
    <location>
        <begin position="147"/>
        <end position="166"/>
    </location>
</feature>
<dbReference type="EMBL" id="MU839832">
    <property type="protein sequence ID" value="KAK1756632.1"/>
    <property type="molecule type" value="Genomic_DNA"/>
</dbReference>
<dbReference type="GO" id="GO:0022857">
    <property type="term" value="F:transmembrane transporter activity"/>
    <property type="evidence" value="ECO:0007669"/>
    <property type="project" value="InterPro"/>
</dbReference>
<organism evidence="8 9">
    <name type="scientific">Echria macrotheca</name>
    <dbReference type="NCBI Taxonomy" id="438768"/>
    <lineage>
        <taxon>Eukaryota</taxon>
        <taxon>Fungi</taxon>
        <taxon>Dikarya</taxon>
        <taxon>Ascomycota</taxon>
        <taxon>Pezizomycotina</taxon>
        <taxon>Sordariomycetes</taxon>
        <taxon>Sordariomycetidae</taxon>
        <taxon>Sordariales</taxon>
        <taxon>Schizotheciaceae</taxon>
        <taxon>Echria</taxon>
    </lineage>
</organism>
<feature type="transmembrane region" description="Helical" evidence="6">
    <location>
        <begin position="284"/>
        <end position="304"/>
    </location>
</feature>
<keyword evidence="9" id="KW-1185">Reference proteome</keyword>
<dbReference type="PROSITE" id="PS50850">
    <property type="entry name" value="MFS"/>
    <property type="match status" value="1"/>
</dbReference>
<feature type="transmembrane region" description="Helical" evidence="6">
    <location>
        <begin position="359"/>
        <end position="385"/>
    </location>
</feature>
<evidence type="ECO:0000256" key="3">
    <source>
        <dbReference type="ARBA" id="ARBA00022989"/>
    </source>
</evidence>
<dbReference type="PANTHER" id="PTHR42718:SF27">
    <property type="entry name" value="TRANSPORTER, PUTATIVE-RELATED"/>
    <property type="match status" value="1"/>
</dbReference>
<comment type="caution">
    <text evidence="8">The sequence shown here is derived from an EMBL/GenBank/DDBJ whole genome shotgun (WGS) entry which is preliminary data.</text>
</comment>
<feature type="transmembrane region" description="Helical" evidence="6">
    <location>
        <begin position="425"/>
        <end position="443"/>
    </location>
</feature>
<feature type="domain" description="Major facilitator superfamily (MFS) profile" evidence="7">
    <location>
        <begin position="81"/>
        <end position="560"/>
    </location>
</feature>
<feature type="compositionally biased region" description="Low complexity" evidence="5">
    <location>
        <begin position="51"/>
        <end position="66"/>
    </location>
</feature>
<feature type="transmembrane region" description="Helical" evidence="6">
    <location>
        <begin position="316"/>
        <end position="338"/>
    </location>
</feature>
<feature type="transmembrane region" description="Helical" evidence="6">
    <location>
        <begin position="123"/>
        <end position="142"/>
    </location>
</feature>
<evidence type="ECO:0000256" key="1">
    <source>
        <dbReference type="ARBA" id="ARBA00004141"/>
    </source>
</evidence>
<evidence type="ECO:0000256" key="2">
    <source>
        <dbReference type="ARBA" id="ARBA00022692"/>
    </source>
</evidence>
<evidence type="ECO:0000259" key="7">
    <source>
        <dbReference type="PROSITE" id="PS50850"/>
    </source>
</evidence>
<feature type="compositionally biased region" description="Polar residues" evidence="5">
    <location>
        <begin position="1"/>
        <end position="10"/>
    </location>
</feature>
<dbReference type="InterPro" id="IPR020846">
    <property type="entry name" value="MFS_dom"/>
</dbReference>
<proteinExistence type="predicted"/>
<dbReference type="SUPFAM" id="SSF103473">
    <property type="entry name" value="MFS general substrate transporter"/>
    <property type="match status" value="1"/>
</dbReference>
<feature type="transmembrane region" description="Helical" evidence="6">
    <location>
        <begin position="397"/>
        <end position="418"/>
    </location>
</feature>
<feature type="transmembrane region" description="Helical" evidence="6">
    <location>
        <begin position="236"/>
        <end position="256"/>
    </location>
</feature>
<feature type="transmembrane region" description="Helical" evidence="6">
    <location>
        <begin position="172"/>
        <end position="193"/>
    </location>
</feature>
<feature type="compositionally biased region" description="Polar residues" evidence="5">
    <location>
        <begin position="25"/>
        <end position="48"/>
    </location>
</feature>
<sequence>MSDTTTSQIDLQPLSSPPLTLLSAKDQNTANTFVTPTPQSESNSNSRDGIQPQESPLSSPTQLPQPKTTSYVSNPRRANFIIAQLTLVISMASISTGLITTSIPRIALDLSIPPQTSYWPLSVYGLTSGACLLVSGAIADVVGSKRVFSAGTLLLSAFVLGCGFARTNIQIVMFRAMQGIAVALCLPSSVGILARSITPGRRRNFAFACTGLGQILGYFAGLLFGGLFIDTVGWRVGWYVVSAVLVALFAAGCYLLPADGTPNADTEETGSDGVKVMRALRKQVDWIGAGIASAALALLAYALVQLSNNSESAIRTPGIVAMLVLSLGVLMPAFGVWMHVAQRKGYPALIPNRLWKQPAFVGVCVMVLLSYAVMQTMELFCTLFFQHVQGLSAMQSSVRMVPAMIMATLLVLTTGLFIHRVSPVYLVLPTSLLCAGAPLLMALNRPEWPYWYAAFPAQVLQPMSADVLFSVGLIVVSEVFSDDTQSLAGAVFNTAGQFGTSIGLALIGIVSETFTQRSRHPDKTSPEALLDGYRAAFWTAFGWMLMIGVVALVSLRKVDRVGVKRD</sequence>
<evidence type="ECO:0000256" key="6">
    <source>
        <dbReference type="SAM" id="Phobius"/>
    </source>
</evidence>
<dbReference type="InterPro" id="IPR036259">
    <property type="entry name" value="MFS_trans_sf"/>
</dbReference>
<dbReference type="Proteomes" id="UP001239445">
    <property type="component" value="Unassembled WGS sequence"/>
</dbReference>
<accession>A0AAJ0BEQ5</accession>
<keyword evidence="2 6" id="KW-0812">Transmembrane</keyword>
<evidence type="ECO:0000313" key="8">
    <source>
        <dbReference type="EMBL" id="KAK1756632.1"/>
    </source>
</evidence>
<feature type="region of interest" description="Disordered" evidence="5">
    <location>
        <begin position="1"/>
        <end position="71"/>
    </location>
</feature>
<feature type="compositionally biased region" description="Low complexity" evidence="5">
    <location>
        <begin position="11"/>
        <end position="23"/>
    </location>
</feature>
<keyword evidence="4 6" id="KW-0472">Membrane</keyword>
<dbReference type="InterPro" id="IPR011701">
    <property type="entry name" value="MFS"/>
</dbReference>
<feature type="transmembrane region" description="Helical" evidence="6">
    <location>
        <begin position="487"/>
        <end position="510"/>
    </location>
</feature>
<comment type="subcellular location">
    <subcellularLocation>
        <location evidence="1">Membrane</location>
        <topology evidence="1">Multi-pass membrane protein</topology>
    </subcellularLocation>
</comment>
<dbReference type="Gene3D" id="1.20.1250.20">
    <property type="entry name" value="MFS general substrate transporter like domains"/>
    <property type="match status" value="2"/>
</dbReference>
<evidence type="ECO:0000313" key="9">
    <source>
        <dbReference type="Proteomes" id="UP001239445"/>
    </source>
</evidence>
<keyword evidence="3 6" id="KW-1133">Transmembrane helix</keyword>
<feature type="transmembrane region" description="Helical" evidence="6">
    <location>
        <begin position="80"/>
        <end position="103"/>
    </location>
</feature>
<name>A0AAJ0BEQ5_9PEZI</name>
<evidence type="ECO:0000256" key="4">
    <source>
        <dbReference type="ARBA" id="ARBA00023136"/>
    </source>
</evidence>
<protein>
    <submittedName>
        <fullName evidence="8">Major facilitator superfamily domain-containing protein</fullName>
    </submittedName>
</protein>
<feature type="transmembrane region" description="Helical" evidence="6">
    <location>
        <begin position="205"/>
        <end position="224"/>
    </location>
</feature>
<dbReference type="AlphaFoldDB" id="A0AAJ0BEQ5"/>
<dbReference type="GO" id="GO:0016020">
    <property type="term" value="C:membrane"/>
    <property type="evidence" value="ECO:0007669"/>
    <property type="project" value="UniProtKB-SubCell"/>
</dbReference>
<dbReference type="PANTHER" id="PTHR42718">
    <property type="entry name" value="MAJOR FACILITATOR SUPERFAMILY MULTIDRUG TRANSPORTER MFSC"/>
    <property type="match status" value="1"/>
</dbReference>
<reference evidence="8" key="1">
    <citation type="submission" date="2023-06" db="EMBL/GenBank/DDBJ databases">
        <title>Genome-scale phylogeny and comparative genomics of the fungal order Sordariales.</title>
        <authorList>
            <consortium name="Lawrence Berkeley National Laboratory"/>
            <person name="Hensen N."/>
            <person name="Bonometti L."/>
            <person name="Westerberg I."/>
            <person name="Brannstrom I.O."/>
            <person name="Guillou S."/>
            <person name="Cros-Aarteil S."/>
            <person name="Calhoun S."/>
            <person name="Haridas S."/>
            <person name="Kuo A."/>
            <person name="Mondo S."/>
            <person name="Pangilinan J."/>
            <person name="Riley R."/>
            <person name="Labutti K."/>
            <person name="Andreopoulos B."/>
            <person name="Lipzen A."/>
            <person name="Chen C."/>
            <person name="Yanf M."/>
            <person name="Daum C."/>
            <person name="Ng V."/>
            <person name="Clum A."/>
            <person name="Steindorff A."/>
            <person name="Ohm R."/>
            <person name="Martin F."/>
            <person name="Silar P."/>
            <person name="Natvig D."/>
            <person name="Lalanne C."/>
            <person name="Gautier V."/>
            <person name="Ament-Velasquez S.L."/>
            <person name="Kruys A."/>
            <person name="Hutchinson M.I."/>
            <person name="Powell A.J."/>
            <person name="Barry K."/>
            <person name="Miller A.N."/>
            <person name="Grigoriev I.V."/>
            <person name="Debuchy R."/>
            <person name="Gladieux P."/>
            <person name="Thoren M.H."/>
            <person name="Johannesson H."/>
        </authorList>
    </citation>
    <scope>NUCLEOTIDE SEQUENCE</scope>
    <source>
        <strain evidence="8">PSN4</strain>
    </source>
</reference>